<proteinExistence type="predicted"/>
<organism evidence="2 3">
    <name type="scientific">Leptonema illini DSM 21528</name>
    <dbReference type="NCBI Taxonomy" id="929563"/>
    <lineage>
        <taxon>Bacteria</taxon>
        <taxon>Pseudomonadati</taxon>
        <taxon>Spirochaetota</taxon>
        <taxon>Spirochaetia</taxon>
        <taxon>Leptospirales</taxon>
        <taxon>Leptospiraceae</taxon>
        <taxon>Leptonema</taxon>
    </lineage>
</organism>
<sequence length="350" mass="39506">MNKCLYCDATEPTVTFTSQEHVFPAGLGGIFQLPVGTVCDKCNTEIFSPLELDFMRNSFIGLPRQFYGPGKRGSLNPNDATSSLVHLMAFTDDSDEKSLGVMQTGIPFQIPQFRFLGPDTVAVVLDPRHGNVDTQLADFSKAMRGFTDSSKYVHLTDELLQEDEIYFGFWENKYYLCARERSSVSVVLEYLDLLRKGELVETTGREHKKAQVQSRQQFGFNIKAFERVSAKIAFNALCYLNSPEFCRQQQFNGIRQFIASGGENSFVSLLDASHAPLNTHINVAFPLHSHRVFIFPANDQGHLALLNFYGSFNLVIRLATDPAPRGSFVGVICDWRNRKDYNLSDYMRSL</sequence>
<dbReference type="Proteomes" id="UP000005737">
    <property type="component" value="Unassembled WGS sequence"/>
</dbReference>
<gene>
    <name evidence="2" type="ORF">Lepil_1596</name>
</gene>
<dbReference type="Pfam" id="PF14279">
    <property type="entry name" value="HNH_5"/>
    <property type="match status" value="1"/>
</dbReference>
<dbReference type="AlphaFoldDB" id="H2CBB2"/>
<dbReference type="RefSeq" id="WP_002771666.1">
    <property type="nucleotide sequence ID" value="NZ_JH597773.1"/>
</dbReference>
<protein>
    <recommendedName>
        <fullName evidence="1">HNH endonuclease 5 domain-containing protein</fullName>
    </recommendedName>
</protein>
<reference evidence="2 3" key="1">
    <citation type="submission" date="2011-10" db="EMBL/GenBank/DDBJ databases">
        <title>The Improved High-Quality Draft genome of Leptonema illini DSM 21528.</title>
        <authorList>
            <consortium name="US DOE Joint Genome Institute (JGI-PGF)"/>
            <person name="Lucas S."/>
            <person name="Copeland A."/>
            <person name="Lapidus A."/>
            <person name="Glavina del Rio T."/>
            <person name="Dalin E."/>
            <person name="Tice H."/>
            <person name="Bruce D."/>
            <person name="Goodwin L."/>
            <person name="Pitluck S."/>
            <person name="Peters L."/>
            <person name="Mikhailova N."/>
            <person name="Held B."/>
            <person name="Kyrpides N."/>
            <person name="Mavromatis K."/>
            <person name="Ivanova N."/>
            <person name="Markowitz V."/>
            <person name="Cheng J.-F."/>
            <person name="Hugenholtz P."/>
            <person name="Woyke T."/>
            <person name="Wu D."/>
            <person name="Gronow S."/>
            <person name="Wellnitz S."/>
            <person name="Brambilla E.-M."/>
            <person name="Klenk H.-P."/>
            <person name="Eisen J.A."/>
        </authorList>
    </citation>
    <scope>NUCLEOTIDE SEQUENCE [LARGE SCALE GENOMIC DNA]</scope>
    <source>
        <strain evidence="2 3">DSM 21528</strain>
    </source>
</reference>
<accession>H2CBB2</accession>
<feature type="domain" description="HNH endonuclease 5" evidence="1">
    <location>
        <begin position="4"/>
        <end position="46"/>
    </location>
</feature>
<dbReference type="EMBL" id="JH597773">
    <property type="protein sequence ID" value="EHQ06283.1"/>
    <property type="molecule type" value="Genomic_DNA"/>
</dbReference>
<evidence type="ECO:0000259" key="1">
    <source>
        <dbReference type="Pfam" id="PF14279"/>
    </source>
</evidence>
<dbReference type="HOGENOM" id="CLU_775353_0_0_12"/>
<keyword evidence="3" id="KW-1185">Reference proteome</keyword>
<dbReference type="STRING" id="183.GCA_002009735_02794"/>
<dbReference type="InterPro" id="IPR029471">
    <property type="entry name" value="HNH_5"/>
</dbReference>
<name>H2CBB2_9LEPT</name>
<evidence type="ECO:0000313" key="2">
    <source>
        <dbReference type="EMBL" id="EHQ06283.1"/>
    </source>
</evidence>
<evidence type="ECO:0000313" key="3">
    <source>
        <dbReference type="Proteomes" id="UP000005737"/>
    </source>
</evidence>